<organism evidence="2 3">
    <name type="scientific">Natronorubrum sediminis</name>
    <dbReference type="NCBI Taxonomy" id="640943"/>
    <lineage>
        <taxon>Archaea</taxon>
        <taxon>Methanobacteriati</taxon>
        <taxon>Methanobacteriota</taxon>
        <taxon>Stenosarchaea group</taxon>
        <taxon>Halobacteria</taxon>
        <taxon>Halobacteriales</taxon>
        <taxon>Natrialbaceae</taxon>
        <taxon>Natronorubrum</taxon>
    </lineage>
</organism>
<gene>
    <name evidence="2" type="ORF">SAMN04487967_1820</name>
</gene>
<feature type="transmembrane region" description="Helical" evidence="1">
    <location>
        <begin position="5"/>
        <end position="26"/>
    </location>
</feature>
<proteinExistence type="predicted"/>
<evidence type="ECO:0000313" key="3">
    <source>
        <dbReference type="Proteomes" id="UP000199112"/>
    </source>
</evidence>
<reference evidence="3" key="1">
    <citation type="submission" date="2016-10" db="EMBL/GenBank/DDBJ databases">
        <authorList>
            <person name="Varghese N."/>
            <person name="Submissions S."/>
        </authorList>
    </citation>
    <scope>NUCLEOTIDE SEQUENCE [LARGE SCALE GENOMIC DNA]</scope>
    <source>
        <strain evidence="3">CGMCC 1.8981</strain>
    </source>
</reference>
<keyword evidence="1" id="KW-0812">Transmembrane</keyword>
<dbReference type="EMBL" id="FNWL01000002">
    <property type="protein sequence ID" value="SEH14893.1"/>
    <property type="molecule type" value="Genomic_DNA"/>
</dbReference>
<keyword evidence="1" id="KW-1133">Transmembrane helix</keyword>
<dbReference type="AlphaFoldDB" id="A0A1H6FY02"/>
<sequence length="63" mass="7020">MERAYLLLLTLVTTGVGTLIVAWLGLLATNQNPWLPDAIEFLVIGILSLVVLLVWMQRSEDLI</sequence>
<keyword evidence="3" id="KW-1185">Reference proteome</keyword>
<name>A0A1H6FY02_9EURY</name>
<evidence type="ECO:0000256" key="1">
    <source>
        <dbReference type="SAM" id="Phobius"/>
    </source>
</evidence>
<keyword evidence="1" id="KW-0472">Membrane</keyword>
<feature type="transmembrane region" description="Helical" evidence="1">
    <location>
        <begin position="38"/>
        <end position="56"/>
    </location>
</feature>
<evidence type="ECO:0000313" key="2">
    <source>
        <dbReference type="EMBL" id="SEH14893.1"/>
    </source>
</evidence>
<accession>A0A1H6FY02</accession>
<protein>
    <submittedName>
        <fullName evidence="2">Uncharacterized protein</fullName>
    </submittedName>
</protein>
<dbReference type="Proteomes" id="UP000199112">
    <property type="component" value="Unassembled WGS sequence"/>
</dbReference>